<sequence length="66" mass="7830">TKGEESVEVKNKDKRAREWCVDSTKLTGIKWTYLKVPETVFKNNREVKTLKKLEEIIRSYESVEKI</sequence>
<keyword evidence="1" id="KW-0547">Nucleotide-binding</keyword>
<dbReference type="AlphaFoldDB" id="T1BNR7"/>
<accession>T1BNR7</accession>
<keyword evidence="1" id="KW-0067">ATP-binding</keyword>
<proteinExistence type="predicted"/>
<keyword evidence="1" id="KW-0378">Hydrolase</keyword>
<dbReference type="GO" id="GO:0004386">
    <property type="term" value="F:helicase activity"/>
    <property type="evidence" value="ECO:0007669"/>
    <property type="project" value="UniProtKB-KW"/>
</dbReference>
<reference evidence="1" key="1">
    <citation type="submission" date="2013-08" db="EMBL/GenBank/DDBJ databases">
        <authorList>
            <person name="Mendez C."/>
            <person name="Richter M."/>
            <person name="Ferrer M."/>
            <person name="Sanchez J."/>
        </authorList>
    </citation>
    <scope>NUCLEOTIDE SEQUENCE</scope>
</reference>
<dbReference type="EMBL" id="AUZX01004649">
    <property type="protein sequence ID" value="EQD70238.1"/>
    <property type="molecule type" value="Genomic_DNA"/>
</dbReference>
<feature type="non-terminal residue" evidence="1">
    <location>
        <position position="1"/>
    </location>
</feature>
<gene>
    <name evidence="1" type="ORF">B1A_06395</name>
</gene>
<protein>
    <submittedName>
        <fullName evidence="1">Type III restriction-modification enzyme, helicase subunit</fullName>
    </submittedName>
</protein>
<keyword evidence="1" id="KW-0347">Helicase</keyword>
<name>T1BNR7_9ZZZZ</name>
<reference evidence="1" key="2">
    <citation type="journal article" date="2014" name="ISME J.">
        <title>Microbial stratification in low pH oxic and suboxic macroscopic growths along an acid mine drainage.</title>
        <authorList>
            <person name="Mendez-Garcia C."/>
            <person name="Mesa V."/>
            <person name="Sprenger R.R."/>
            <person name="Richter M."/>
            <person name="Diez M.S."/>
            <person name="Solano J."/>
            <person name="Bargiela R."/>
            <person name="Golyshina O.V."/>
            <person name="Manteca A."/>
            <person name="Ramos J.L."/>
            <person name="Gallego J.R."/>
            <person name="Llorente I."/>
            <person name="Martins Dos Santos V.A."/>
            <person name="Jensen O.N."/>
            <person name="Pelaez A.I."/>
            <person name="Sanchez J."/>
            <person name="Ferrer M."/>
        </authorList>
    </citation>
    <scope>NUCLEOTIDE SEQUENCE</scope>
</reference>
<organism evidence="1">
    <name type="scientific">mine drainage metagenome</name>
    <dbReference type="NCBI Taxonomy" id="410659"/>
    <lineage>
        <taxon>unclassified sequences</taxon>
        <taxon>metagenomes</taxon>
        <taxon>ecological metagenomes</taxon>
    </lineage>
</organism>
<evidence type="ECO:0000313" key="1">
    <source>
        <dbReference type="EMBL" id="EQD70238.1"/>
    </source>
</evidence>
<comment type="caution">
    <text evidence="1">The sequence shown here is derived from an EMBL/GenBank/DDBJ whole genome shotgun (WGS) entry which is preliminary data.</text>
</comment>